<protein>
    <submittedName>
        <fullName evidence="2">Uncharacterized protein</fullName>
    </submittedName>
</protein>
<dbReference type="Gene3D" id="3.90.228.10">
    <property type="match status" value="1"/>
</dbReference>
<dbReference type="EMBL" id="CM003532">
    <property type="protein sequence ID" value="RCV23866.1"/>
    <property type="molecule type" value="Genomic_DNA"/>
</dbReference>
<dbReference type="InterPro" id="IPR044964">
    <property type="entry name" value="RCD1/SRO1-5"/>
</dbReference>
<dbReference type="PANTHER" id="PTHR32263:SF19">
    <property type="entry name" value="OS03G0230300 PROTEIN"/>
    <property type="match status" value="1"/>
</dbReference>
<reference evidence="2" key="1">
    <citation type="journal article" date="2012" name="Nat. Biotechnol.">
        <title>Reference genome sequence of the model plant Setaria.</title>
        <authorList>
            <person name="Bennetzen J.L."/>
            <person name="Schmutz J."/>
            <person name="Wang H."/>
            <person name="Percifield R."/>
            <person name="Hawkins J."/>
            <person name="Pontaroli A.C."/>
            <person name="Estep M."/>
            <person name="Feng L."/>
            <person name="Vaughn J.N."/>
            <person name="Grimwood J."/>
            <person name="Jenkins J."/>
            <person name="Barry K."/>
            <person name="Lindquist E."/>
            <person name="Hellsten U."/>
            <person name="Deshpande S."/>
            <person name="Wang X."/>
            <person name="Wu X."/>
            <person name="Mitros T."/>
            <person name="Triplett J."/>
            <person name="Yang X."/>
            <person name="Ye C.Y."/>
            <person name="Mauro-Herrera M."/>
            <person name="Wang L."/>
            <person name="Li P."/>
            <person name="Sharma M."/>
            <person name="Sharma R."/>
            <person name="Ronald P.C."/>
            <person name="Panaud O."/>
            <person name="Kellogg E.A."/>
            <person name="Brutnell T.P."/>
            <person name="Doust A.N."/>
            <person name="Tuskan G.A."/>
            <person name="Rokhsar D."/>
            <person name="Devos K.M."/>
        </authorList>
    </citation>
    <scope>NUCLEOTIDE SEQUENCE [LARGE SCALE GENOMIC DNA]</scope>
    <source>
        <strain evidence="2">Yugu1</strain>
    </source>
</reference>
<gene>
    <name evidence="2" type="ORF">SETIT_5G039300v2</name>
</gene>
<proteinExistence type="predicted"/>
<organism evidence="2">
    <name type="scientific">Setaria italica</name>
    <name type="common">Foxtail millet</name>
    <name type="synonym">Panicum italicum</name>
    <dbReference type="NCBI Taxonomy" id="4555"/>
    <lineage>
        <taxon>Eukaryota</taxon>
        <taxon>Viridiplantae</taxon>
        <taxon>Streptophyta</taxon>
        <taxon>Embryophyta</taxon>
        <taxon>Tracheophyta</taxon>
        <taxon>Spermatophyta</taxon>
        <taxon>Magnoliopsida</taxon>
        <taxon>Liliopsida</taxon>
        <taxon>Poales</taxon>
        <taxon>Poaceae</taxon>
        <taxon>PACMAD clade</taxon>
        <taxon>Panicoideae</taxon>
        <taxon>Panicodae</taxon>
        <taxon>Paniceae</taxon>
        <taxon>Cenchrinae</taxon>
        <taxon>Setaria</taxon>
    </lineage>
</organism>
<dbReference type="AlphaFoldDB" id="A0A368R0Z0"/>
<sequence>MCAFYWVDAYGFLFSPTLFGDVDEHAVRRAFDGSSRGSLAITAVRRCHHREARTLGFLERMKFQQKWLFGWYGAAAADVEAAADGGDLSMNWPLLGAGRAHGRGLHVSSQERLIYSARLSSGGMNDRQITHVLYCALALGWREIIAAGSDQSQPSSSLFHTGADALPDPAWHVIWESAGGTRVLPLFMVSFELTRHPKRSGPPLEKASGHKKQKALQE</sequence>
<accession>A0A368R0Z0</accession>
<feature type="compositionally biased region" description="Basic residues" evidence="1">
    <location>
        <begin position="209"/>
        <end position="218"/>
    </location>
</feature>
<dbReference type="PANTHER" id="PTHR32263">
    <property type="entry name" value="INACTIVE POLY [ADP-RIBOSE] POLYMERASE SRO4-RELATED"/>
    <property type="match status" value="1"/>
</dbReference>
<evidence type="ECO:0000313" key="2">
    <source>
        <dbReference type="EMBL" id="RCV23866.1"/>
    </source>
</evidence>
<evidence type="ECO:0000256" key="1">
    <source>
        <dbReference type="SAM" id="MobiDB-lite"/>
    </source>
</evidence>
<feature type="region of interest" description="Disordered" evidence="1">
    <location>
        <begin position="197"/>
        <end position="218"/>
    </location>
</feature>
<name>A0A368R0Z0_SETIT</name>
<dbReference type="OrthoDB" id="713594at2759"/>
<dbReference type="STRING" id="4555.A0A368R0Z0"/>
<reference evidence="2" key="2">
    <citation type="submission" date="2015-07" db="EMBL/GenBank/DDBJ databases">
        <authorList>
            <person name="Noorani M."/>
        </authorList>
    </citation>
    <scope>NUCLEOTIDE SEQUENCE</scope>
    <source>
        <strain evidence="2">Yugu1</strain>
    </source>
</reference>